<keyword evidence="3" id="KW-1185">Reference proteome</keyword>
<evidence type="ECO:0000313" key="2">
    <source>
        <dbReference type="EMBL" id="GMN70736.1"/>
    </source>
</evidence>
<protein>
    <submittedName>
        <fullName evidence="2">Uncharacterized protein</fullName>
    </submittedName>
</protein>
<dbReference type="AlphaFoldDB" id="A0AA88EA40"/>
<sequence length="39" mass="4328">MDSWDNTNSIVFSAPPGKRAKNMDGDIFNCLNVLESQVL</sequence>
<reference evidence="2" key="1">
    <citation type="submission" date="2023-07" db="EMBL/GenBank/DDBJ databases">
        <title>draft genome sequence of fig (Ficus carica).</title>
        <authorList>
            <person name="Takahashi T."/>
            <person name="Nishimura K."/>
        </authorList>
    </citation>
    <scope>NUCLEOTIDE SEQUENCE</scope>
</reference>
<dbReference type="Proteomes" id="UP001187192">
    <property type="component" value="Unassembled WGS sequence"/>
</dbReference>
<accession>A0AA88EA40</accession>
<dbReference type="EMBL" id="BTGU01018802">
    <property type="protein sequence ID" value="GMN70731.1"/>
    <property type="molecule type" value="Genomic_DNA"/>
</dbReference>
<comment type="caution">
    <text evidence="2">The sequence shown here is derived from an EMBL/GenBank/DDBJ whole genome shotgun (WGS) entry which is preliminary data.</text>
</comment>
<proteinExistence type="predicted"/>
<dbReference type="EMBL" id="BTGU01018804">
    <property type="protein sequence ID" value="GMN70736.1"/>
    <property type="molecule type" value="Genomic_DNA"/>
</dbReference>
<evidence type="ECO:0000313" key="3">
    <source>
        <dbReference type="Proteomes" id="UP001187192"/>
    </source>
</evidence>
<gene>
    <name evidence="1" type="ORF">TIFTF001_055866</name>
    <name evidence="2" type="ORF">TIFTF001_055868</name>
</gene>
<evidence type="ECO:0000313" key="1">
    <source>
        <dbReference type="EMBL" id="GMN70731.1"/>
    </source>
</evidence>
<organism evidence="2 3">
    <name type="scientific">Ficus carica</name>
    <name type="common">Common fig</name>
    <dbReference type="NCBI Taxonomy" id="3494"/>
    <lineage>
        <taxon>Eukaryota</taxon>
        <taxon>Viridiplantae</taxon>
        <taxon>Streptophyta</taxon>
        <taxon>Embryophyta</taxon>
        <taxon>Tracheophyta</taxon>
        <taxon>Spermatophyta</taxon>
        <taxon>Magnoliopsida</taxon>
        <taxon>eudicotyledons</taxon>
        <taxon>Gunneridae</taxon>
        <taxon>Pentapetalae</taxon>
        <taxon>rosids</taxon>
        <taxon>fabids</taxon>
        <taxon>Rosales</taxon>
        <taxon>Moraceae</taxon>
        <taxon>Ficeae</taxon>
        <taxon>Ficus</taxon>
    </lineage>
</organism>
<name>A0AA88EA40_FICCA</name>